<keyword evidence="3" id="KW-1185">Reference proteome</keyword>
<reference evidence="2 3" key="1">
    <citation type="submission" date="2022-04" db="EMBL/GenBank/DDBJ databases">
        <title>Genome draft of Actinomadura sp. ATCC 31491.</title>
        <authorList>
            <person name="Shi X."/>
            <person name="Du Y."/>
        </authorList>
    </citation>
    <scope>NUCLEOTIDE SEQUENCE [LARGE SCALE GENOMIC DNA]</scope>
    <source>
        <strain evidence="2 3">ATCC 31491</strain>
    </source>
</reference>
<evidence type="ECO:0000313" key="3">
    <source>
        <dbReference type="Proteomes" id="UP001317259"/>
    </source>
</evidence>
<comment type="caution">
    <text evidence="2">The sequence shown here is derived from an EMBL/GenBank/DDBJ whole genome shotgun (WGS) entry which is preliminary data.</text>
</comment>
<feature type="transmembrane region" description="Helical" evidence="1">
    <location>
        <begin position="12"/>
        <end position="37"/>
    </location>
</feature>
<evidence type="ECO:0000313" key="2">
    <source>
        <dbReference type="EMBL" id="MCK2218711.1"/>
    </source>
</evidence>
<dbReference type="RefSeq" id="WP_242381255.1">
    <property type="nucleotide sequence ID" value="NZ_JAKRKC020000002.1"/>
</dbReference>
<keyword evidence="1" id="KW-0812">Transmembrane</keyword>
<dbReference type="Proteomes" id="UP001317259">
    <property type="component" value="Unassembled WGS sequence"/>
</dbReference>
<sequence length="130" mass="13418">MSALPKARQGGFVTFVRAAIILQTATILVQAISAGLLLTTPAGETLHGIGARVVFAAALLHLAAAVLVWRPGGGSPRPAWYALGFLLLTSAQVALGIARVPALHVPLGVLMFGVSLAQLVTARTAQPQHR</sequence>
<feature type="transmembrane region" description="Helical" evidence="1">
    <location>
        <begin position="80"/>
        <end position="98"/>
    </location>
</feature>
<feature type="transmembrane region" description="Helical" evidence="1">
    <location>
        <begin position="49"/>
        <end position="68"/>
    </location>
</feature>
<evidence type="ECO:0000256" key="1">
    <source>
        <dbReference type="SAM" id="Phobius"/>
    </source>
</evidence>
<keyword evidence="1" id="KW-1133">Transmembrane helix</keyword>
<proteinExistence type="predicted"/>
<protein>
    <recommendedName>
        <fullName evidence="4">Integral membrane protein</fullName>
    </recommendedName>
</protein>
<dbReference type="EMBL" id="JAKRKC020000002">
    <property type="protein sequence ID" value="MCK2218711.1"/>
    <property type="molecule type" value="Genomic_DNA"/>
</dbReference>
<evidence type="ECO:0008006" key="4">
    <source>
        <dbReference type="Google" id="ProtNLM"/>
    </source>
</evidence>
<name>A0ABT0G274_9ACTN</name>
<gene>
    <name evidence="2" type="ORF">MF672_033680</name>
</gene>
<organism evidence="2 3">
    <name type="scientific">Actinomadura luzonensis</name>
    <dbReference type="NCBI Taxonomy" id="2805427"/>
    <lineage>
        <taxon>Bacteria</taxon>
        <taxon>Bacillati</taxon>
        <taxon>Actinomycetota</taxon>
        <taxon>Actinomycetes</taxon>
        <taxon>Streptosporangiales</taxon>
        <taxon>Thermomonosporaceae</taxon>
        <taxon>Actinomadura</taxon>
    </lineage>
</organism>
<keyword evidence="1" id="KW-0472">Membrane</keyword>
<accession>A0ABT0G274</accession>